<reference evidence="2 3" key="1">
    <citation type="journal article" date="2015" name="Genome Biol. Evol.">
        <title>Comparative Genomics of a Bacterivorous Green Alga Reveals Evolutionary Causalities and Consequences of Phago-Mixotrophic Mode of Nutrition.</title>
        <authorList>
            <person name="Burns J.A."/>
            <person name="Paasch A."/>
            <person name="Narechania A."/>
            <person name="Kim E."/>
        </authorList>
    </citation>
    <scope>NUCLEOTIDE SEQUENCE [LARGE SCALE GENOMIC DNA]</scope>
    <source>
        <strain evidence="2 3">PLY_AMNH</strain>
    </source>
</reference>
<protein>
    <submittedName>
        <fullName evidence="2">Uncharacterized protein</fullName>
    </submittedName>
</protein>
<dbReference type="Proteomes" id="UP001190700">
    <property type="component" value="Unassembled WGS sequence"/>
</dbReference>
<comment type="caution">
    <text evidence="2">The sequence shown here is derived from an EMBL/GenBank/DDBJ whole genome shotgun (WGS) entry which is preliminary data.</text>
</comment>
<dbReference type="InterPro" id="IPR041113">
    <property type="entry name" value="Heliorhodopsin"/>
</dbReference>
<feature type="transmembrane region" description="Helical" evidence="1">
    <location>
        <begin position="91"/>
        <end position="111"/>
    </location>
</feature>
<feature type="transmembrane region" description="Helical" evidence="1">
    <location>
        <begin position="146"/>
        <end position="164"/>
    </location>
</feature>
<dbReference type="AlphaFoldDB" id="A0AAE0F3U3"/>
<sequence>MNHSKYSDDGKRVQLERRELFTFNVVSLVYLFLLISAAQHSIQGLHFYFDSRFAKSYRKAFGVYWFRWFDYVITAPIMMIVVGIMNGIFDVVALLSLFGAVQITIVLGLLSDMCVTSVRSRLHDSSDENGPSFDSLEARRLARTNFFVLWAWLIVIASAILYARDEELPTYTIVAAYWIVIYFAIVMWITKDGNLRSTATFAKTEDEARKRARLLFYVAIAPCAYAWVVVFVTFGYAVDASESKPPDFVYSINIVILVLFLGPFPYAHYASLSERSSEDSLSNESLKFRCEMAHAAFGLISKSSLAWMVYWGLRRLQDDVTISIRD</sequence>
<organism evidence="2 3">
    <name type="scientific">Cymbomonas tetramitiformis</name>
    <dbReference type="NCBI Taxonomy" id="36881"/>
    <lineage>
        <taxon>Eukaryota</taxon>
        <taxon>Viridiplantae</taxon>
        <taxon>Chlorophyta</taxon>
        <taxon>Pyramimonadophyceae</taxon>
        <taxon>Pyramimonadales</taxon>
        <taxon>Pyramimonadaceae</taxon>
        <taxon>Cymbomonas</taxon>
    </lineage>
</organism>
<name>A0AAE0F3U3_9CHLO</name>
<keyword evidence="1" id="KW-0812">Transmembrane</keyword>
<dbReference type="EMBL" id="LGRX02027467">
    <property type="protein sequence ID" value="KAK3249325.1"/>
    <property type="molecule type" value="Genomic_DNA"/>
</dbReference>
<keyword evidence="1" id="KW-0472">Membrane</keyword>
<feature type="transmembrane region" description="Helical" evidence="1">
    <location>
        <begin position="63"/>
        <end position="85"/>
    </location>
</feature>
<evidence type="ECO:0000313" key="2">
    <source>
        <dbReference type="EMBL" id="KAK3249325.1"/>
    </source>
</evidence>
<evidence type="ECO:0000313" key="3">
    <source>
        <dbReference type="Proteomes" id="UP001190700"/>
    </source>
</evidence>
<proteinExistence type="predicted"/>
<dbReference type="Pfam" id="PF18761">
    <property type="entry name" value="Heliorhodopsin"/>
    <property type="match status" value="1"/>
</dbReference>
<feature type="transmembrane region" description="Helical" evidence="1">
    <location>
        <begin position="170"/>
        <end position="189"/>
    </location>
</feature>
<evidence type="ECO:0000256" key="1">
    <source>
        <dbReference type="SAM" id="Phobius"/>
    </source>
</evidence>
<gene>
    <name evidence="2" type="ORF">CYMTET_41270</name>
</gene>
<accession>A0AAE0F3U3</accession>
<keyword evidence="3" id="KW-1185">Reference proteome</keyword>
<feature type="transmembrane region" description="Helical" evidence="1">
    <location>
        <begin position="214"/>
        <end position="236"/>
    </location>
</feature>
<feature type="transmembrane region" description="Helical" evidence="1">
    <location>
        <begin position="248"/>
        <end position="272"/>
    </location>
</feature>
<feature type="transmembrane region" description="Helical" evidence="1">
    <location>
        <begin position="20"/>
        <end position="42"/>
    </location>
</feature>
<keyword evidence="1" id="KW-1133">Transmembrane helix</keyword>